<dbReference type="OrthoDB" id="2374795at2"/>
<dbReference type="Pfam" id="PF12867">
    <property type="entry name" value="DinB_2"/>
    <property type="match status" value="1"/>
</dbReference>
<gene>
    <name evidence="2" type="ORF">SAMN05421543_11114</name>
</gene>
<keyword evidence="3" id="KW-1185">Reference proteome</keyword>
<dbReference type="Gene3D" id="1.20.120.450">
    <property type="entry name" value="dinb family like domain"/>
    <property type="match status" value="1"/>
</dbReference>
<dbReference type="EMBL" id="FPBV01000011">
    <property type="protein sequence ID" value="SFU86867.1"/>
    <property type="molecule type" value="Genomic_DNA"/>
</dbReference>
<name>A0A1I7JNV8_9BACL</name>
<evidence type="ECO:0000259" key="1">
    <source>
        <dbReference type="Pfam" id="PF12867"/>
    </source>
</evidence>
<feature type="domain" description="DinB-like" evidence="1">
    <location>
        <begin position="13"/>
        <end position="149"/>
    </location>
</feature>
<reference evidence="3" key="1">
    <citation type="submission" date="2016-10" db="EMBL/GenBank/DDBJ databases">
        <authorList>
            <person name="Varghese N."/>
        </authorList>
    </citation>
    <scope>NUCLEOTIDE SEQUENCE [LARGE SCALE GENOMIC DNA]</scope>
    <source>
        <strain evidence="3">DSM 17980</strain>
    </source>
</reference>
<dbReference type="RefSeq" id="WP_074952690.1">
    <property type="nucleotide sequence ID" value="NZ_FPBV01000011.1"/>
</dbReference>
<accession>A0A1I7JNV8</accession>
<protein>
    <submittedName>
        <fullName evidence="2">DinB superfamily protein</fullName>
    </submittedName>
</protein>
<dbReference type="InterPro" id="IPR024775">
    <property type="entry name" value="DinB-like"/>
</dbReference>
<evidence type="ECO:0000313" key="3">
    <source>
        <dbReference type="Proteomes" id="UP000183508"/>
    </source>
</evidence>
<dbReference type="eggNOG" id="COG2318">
    <property type="taxonomic scope" value="Bacteria"/>
</dbReference>
<dbReference type="AlphaFoldDB" id="A0A1I7JNV8"/>
<dbReference type="InterPro" id="IPR034660">
    <property type="entry name" value="DinB/YfiT-like"/>
</dbReference>
<sequence>MDSMAWNEVLQRYEEGPAALAAAVEGLDDAQLDWRPRPGKWSIREIVAHLADAELVYTHRMRKVVAEPGGLLTMFDQDRWVDGLFASEMPVQDTIAVVAAIRRFHIHTLRRLSPDALERAGTHEEDGPVTVAALCQKVTDHLYHHLAQIQERRAAVLDSRK</sequence>
<evidence type="ECO:0000313" key="2">
    <source>
        <dbReference type="EMBL" id="SFU86867.1"/>
    </source>
</evidence>
<proteinExistence type="predicted"/>
<dbReference type="SUPFAM" id="SSF109854">
    <property type="entry name" value="DinB/YfiT-like putative metalloenzymes"/>
    <property type="match status" value="1"/>
</dbReference>
<dbReference type="STRING" id="392015.SAMN05421543_11114"/>
<dbReference type="Proteomes" id="UP000183508">
    <property type="component" value="Unassembled WGS sequence"/>
</dbReference>
<organism evidence="2 3">
    <name type="scientific">Alicyclobacillus macrosporangiidus</name>
    <dbReference type="NCBI Taxonomy" id="392015"/>
    <lineage>
        <taxon>Bacteria</taxon>
        <taxon>Bacillati</taxon>
        <taxon>Bacillota</taxon>
        <taxon>Bacilli</taxon>
        <taxon>Bacillales</taxon>
        <taxon>Alicyclobacillaceae</taxon>
        <taxon>Alicyclobacillus</taxon>
    </lineage>
</organism>